<dbReference type="NCBIfam" id="TIGR00196">
    <property type="entry name" value="yjeF_cterm"/>
    <property type="match status" value="1"/>
</dbReference>
<dbReference type="InterPro" id="IPR000631">
    <property type="entry name" value="CARKD"/>
</dbReference>
<feature type="binding site" evidence="6">
    <location>
        <position position="44"/>
    </location>
    <ligand>
        <name>(6S)-NADPHX</name>
        <dbReference type="ChEBI" id="CHEBI:64076"/>
    </ligand>
</feature>
<organism evidence="8 9">
    <name type="scientific">Aurantimonas endophytica</name>
    <dbReference type="NCBI Taxonomy" id="1522175"/>
    <lineage>
        <taxon>Bacteria</taxon>
        <taxon>Pseudomonadati</taxon>
        <taxon>Pseudomonadota</taxon>
        <taxon>Alphaproteobacteria</taxon>
        <taxon>Hyphomicrobiales</taxon>
        <taxon>Aurantimonadaceae</taxon>
        <taxon>Aurantimonas</taxon>
    </lineage>
</organism>
<comment type="cofactor">
    <cofactor evidence="6">
        <name>Mg(2+)</name>
        <dbReference type="ChEBI" id="CHEBI:18420"/>
    </cofactor>
</comment>
<dbReference type="GO" id="GO:0052855">
    <property type="term" value="F:ADP-dependent NAD(P)H-hydrate dehydratase activity"/>
    <property type="evidence" value="ECO:0007669"/>
    <property type="project" value="UniProtKB-UniRule"/>
</dbReference>
<protein>
    <recommendedName>
        <fullName evidence="6">ADP-dependent (S)-NAD(P)H-hydrate dehydratase</fullName>
        <ecNumber evidence="6">4.2.1.136</ecNumber>
    </recommendedName>
    <alternativeName>
        <fullName evidence="6">ADP-dependent NAD(P)HX dehydratase</fullName>
    </alternativeName>
</protein>
<keyword evidence="5 6" id="KW-0456">Lyase</keyword>
<keyword evidence="8" id="KW-0808">Transferase</keyword>
<feature type="binding site" evidence="6">
    <location>
        <position position="115"/>
    </location>
    <ligand>
        <name>(6S)-NADPHX</name>
        <dbReference type="ChEBI" id="CHEBI:64076"/>
    </ligand>
</feature>
<dbReference type="GO" id="GO:0052856">
    <property type="term" value="F:NAD(P)HX epimerase activity"/>
    <property type="evidence" value="ECO:0007669"/>
    <property type="project" value="TreeGrafter"/>
</dbReference>
<keyword evidence="8" id="KW-0418">Kinase</keyword>
<dbReference type="EC" id="4.2.1.136" evidence="6"/>
<evidence type="ECO:0000256" key="3">
    <source>
        <dbReference type="ARBA" id="ARBA00022857"/>
    </source>
</evidence>
<proteinExistence type="inferred from homology"/>
<comment type="catalytic activity">
    <reaction evidence="6">
        <text>(6S)-NADHX + ADP = AMP + phosphate + NADH + H(+)</text>
        <dbReference type="Rhea" id="RHEA:32223"/>
        <dbReference type="ChEBI" id="CHEBI:15378"/>
        <dbReference type="ChEBI" id="CHEBI:43474"/>
        <dbReference type="ChEBI" id="CHEBI:57945"/>
        <dbReference type="ChEBI" id="CHEBI:64074"/>
        <dbReference type="ChEBI" id="CHEBI:456215"/>
        <dbReference type="ChEBI" id="CHEBI:456216"/>
        <dbReference type="EC" id="4.2.1.136"/>
    </reaction>
</comment>
<dbReference type="GO" id="GO:0046496">
    <property type="term" value="P:nicotinamide nucleotide metabolic process"/>
    <property type="evidence" value="ECO:0007669"/>
    <property type="project" value="UniProtKB-UniRule"/>
</dbReference>
<keyword evidence="2 6" id="KW-0067">ATP-binding</keyword>
<feature type="binding site" evidence="6">
    <location>
        <begin position="204"/>
        <end position="208"/>
    </location>
    <ligand>
        <name>AMP</name>
        <dbReference type="ChEBI" id="CHEBI:456215"/>
    </ligand>
</feature>
<comment type="catalytic activity">
    <reaction evidence="6">
        <text>(6S)-NADPHX + ADP = AMP + phosphate + NADPH + H(+)</text>
        <dbReference type="Rhea" id="RHEA:32235"/>
        <dbReference type="ChEBI" id="CHEBI:15378"/>
        <dbReference type="ChEBI" id="CHEBI:43474"/>
        <dbReference type="ChEBI" id="CHEBI:57783"/>
        <dbReference type="ChEBI" id="CHEBI:64076"/>
        <dbReference type="ChEBI" id="CHEBI:456215"/>
        <dbReference type="ChEBI" id="CHEBI:456216"/>
        <dbReference type="EC" id="4.2.1.136"/>
    </reaction>
</comment>
<comment type="function">
    <text evidence="6">Catalyzes the dehydration of the S-form of NAD(P)HX at the expense of ADP, which is converted to AMP. Together with NAD(P)HX epimerase, which catalyzes the epimerization of the S- and R-forms, the enzyme allows the repair of both epimers of NAD(P)HX, a damaged form of NAD(P)H that is a result of enzymatic or heat-dependent hydration.</text>
</comment>
<dbReference type="EMBL" id="JACIEM010000005">
    <property type="protein sequence ID" value="MBB4004702.1"/>
    <property type="molecule type" value="Genomic_DNA"/>
</dbReference>
<dbReference type="GO" id="GO:0005524">
    <property type="term" value="F:ATP binding"/>
    <property type="evidence" value="ECO:0007669"/>
    <property type="project" value="UniProtKB-KW"/>
</dbReference>
<evidence type="ECO:0000256" key="6">
    <source>
        <dbReference type="HAMAP-Rule" id="MF_01965"/>
    </source>
</evidence>
<sequence>MTSSGSIDRDFLLANPLPEINVSAGKDERGAVLIIGGSSEIPGAVLLAAEAALRAGAGKLQIATVSSVAPQLAVAIPEARVIALAENSDGEIDPASSSRLTAEVRHANAILVGPGMVDEPGARALSLALLEIEGDAPFVFDAAALTSLKSEATALQRCGRDFALTPHPGEMAAFNNTSKEEIIGNPLDAGAKAAAHVGGVVVMKGPTTFICSPEGRTWRCEGGGLGMATSGSGDVLAGLITGVAARGAPLLLAAQWGVFVHAEAGRRLALSVGKAGYLARELAVEVPRIIDELRP</sequence>
<keyword evidence="3 6" id="KW-0521">NADP</keyword>
<evidence type="ECO:0000256" key="1">
    <source>
        <dbReference type="ARBA" id="ARBA00022741"/>
    </source>
</evidence>
<dbReference type="Gene3D" id="3.40.1190.20">
    <property type="match status" value="1"/>
</dbReference>
<feature type="binding site" evidence="6">
    <location>
        <position position="233"/>
    </location>
    <ligand>
        <name>AMP</name>
        <dbReference type="ChEBI" id="CHEBI:456215"/>
    </ligand>
</feature>
<dbReference type="SUPFAM" id="SSF53613">
    <property type="entry name" value="Ribokinase-like"/>
    <property type="match status" value="1"/>
</dbReference>
<dbReference type="CDD" id="cd01171">
    <property type="entry name" value="YXKO-related"/>
    <property type="match status" value="1"/>
</dbReference>
<feature type="binding site" evidence="6">
    <location>
        <position position="167"/>
    </location>
    <ligand>
        <name>(6S)-NADPHX</name>
        <dbReference type="ChEBI" id="CHEBI:64076"/>
    </ligand>
</feature>
<evidence type="ECO:0000259" key="7">
    <source>
        <dbReference type="PROSITE" id="PS51383"/>
    </source>
</evidence>
<comment type="caution">
    <text evidence="8">The sequence shown here is derived from an EMBL/GenBank/DDBJ whole genome shotgun (WGS) entry which is preliminary data.</text>
</comment>
<keyword evidence="9" id="KW-1185">Reference proteome</keyword>
<dbReference type="PANTHER" id="PTHR12592">
    <property type="entry name" value="ATP-DEPENDENT (S)-NAD(P)H-HYDRATE DEHYDRATASE FAMILY MEMBER"/>
    <property type="match status" value="1"/>
</dbReference>
<dbReference type="PROSITE" id="PS51383">
    <property type="entry name" value="YJEF_C_3"/>
    <property type="match status" value="1"/>
</dbReference>
<accession>A0A7W6HGG4</accession>
<evidence type="ECO:0000313" key="9">
    <source>
        <dbReference type="Proteomes" id="UP000588647"/>
    </source>
</evidence>
<keyword evidence="1 6" id="KW-0547">Nucleotide-binding</keyword>
<dbReference type="Pfam" id="PF01256">
    <property type="entry name" value="Carb_kinase"/>
    <property type="match status" value="1"/>
</dbReference>
<dbReference type="GO" id="GO:0110051">
    <property type="term" value="P:metabolite repair"/>
    <property type="evidence" value="ECO:0007669"/>
    <property type="project" value="TreeGrafter"/>
</dbReference>
<evidence type="ECO:0000256" key="4">
    <source>
        <dbReference type="ARBA" id="ARBA00023027"/>
    </source>
</evidence>
<dbReference type="HAMAP" id="MF_01965">
    <property type="entry name" value="NADHX_dehydratase"/>
    <property type="match status" value="1"/>
</dbReference>
<evidence type="ECO:0000313" key="8">
    <source>
        <dbReference type="EMBL" id="MBB4004702.1"/>
    </source>
</evidence>
<dbReference type="RefSeq" id="WP_183210286.1">
    <property type="nucleotide sequence ID" value="NZ_JAAAMM010000005.1"/>
</dbReference>
<keyword evidence="4 6" id="KW-0520">NAD</keyword>
<name>A0A7W6HGG4_9HYPH</name>
<dbReference type="PANTHER" id="PTHR12592:SF0">
    <property type="entry name" value="ATP-DEPENDENT (S)-NAD(P)H-HYDRATE DEHYDRATASE"/>
    <property type="match status" value="1"/>
</dbReference>
<dbReference type="InterPro" id="IPR029056">
    <property type="entry name" value="Ribokinase-like"/>
</dbReference>
<feature type="binding site" evidence="6">
    <location>
        <position position="234"/>
    </location>
    <ligand>
        <name>(6S)-NADPHX</name>
        <dbReference type="ChEBI" id="CHEBI:64076"/>
    </ligand>
</feature>
<dbReference type="Proteomes" id="UP000588647">
    <property type="component" value="Unassembled WGS sequence"/>
</dbReference>
<dbReference type="GO" id="GO:0016301">
    <property type="term" value="F:kinase activity"/>
    <property type="evidence" value="ECO:0007669"/>
    <property type="project" value="UniProtKB-KW"/>
</dbReference>
<reference evidence="8 9" key="1">
    <citation type="submission" date="2020-08" db="EMBL/GenBank/DDBJ databases">
        <title>Genomic Encyclopedia of Type Strains, Phase IV (KMG-IV): sequencing the most valuable type-strain genomes for metagenomic binning, comparative biology and taxonomic classification.</title>
        <authorList>
            <person name="Goeker M."/>
        </authorList>
    </citation>
    <scope>NUCLEOTIDE SEQUENCE [LARGE SCALE GENOMIC DNA]</scope>
    <source>
        <strain evidence="8 9">DSM 103570</strain>
    </source>
</reference>
<gene>
    <name evidence="6" type="primary">nnrD</name>
    <name evidence="8" type="ORF">GGR03_003797</name>
</gene>
<comment type="subunit">
    <text evidence="6">Homotetramer.</text>
</comment>
<evidence type="ECO:0000256" key="5">
    <source>
        <dbReference type="ARBA" id="ARBA00023239"/>
    </source>
</evidence>
<comment type="similarity">
    <text evidence="6">Belongs to the NnrD/CARKD family.</text>
</comment>
<evidence type="ECO:0000256" key="2">
    <source>
        <dbReference type="ARBA" id="ARBA00022840"/>
    </source>
</evidence>
<dbReference type="AlphaFoldDB" id="A0A7W6HGG4"/>
<feature type="domain" description="YjeF C-terminal" evidence="7">
    <location>
        <begin position="9"/>
        <end position="293"/>
    </location>
</feature>